<sequence>MLQDFGAALAAQGNGEAARTESDGLSLARTQCSSGELLDLGDDHGASAHTESWGASALPRDGEAPALFQTARPEMVLLGGGRPQGGPAVPRRLRSAAFWEQRAAATARRPGCSPWELGPRKRGPCHDEEA</sequence>
<evidence type="ECO:0000313" key="3">
    <source>
        <dbReference type="Proteomes" id="UP001189429"/>
    </source>
</evidence>
<organism evidence="2 3">
    <name type="scientific">Prorocentrum cordatum</name>
    <dbReference type="NCBI Taxonomy" id="2364126"/>
    <lineage>
        <taxon>Eukaryota</taxon>
        <taxon>Sar</taxon>
        <taxon>Alveolata</taxon>
        <taxon>Dinophyceae</taxon>
        <taxon>Prorocentrales</taxon>
        <taxon>Prorocentraceae</taxon>
        <taxon>Prorocentrum</taxon>
    </lineage>
</organism>
<reference evidence="2" key="1">
    <citation type="submission" date="2023-10" db="EMBL/GenBank/DDBJ databases">
        <authorList>
            <person name="Chen Y."/>
            <person name="Shah S."/>
            <person name="Dougan E. K."/>
            <person name="Thang M."/>
            <person name="Chan C."/>
        </authorList>
    </citation>
    <scope>NUCLEOTIDE SEQUENCE [LARGE SCALE GENOMIC DNA]</scope>
</reference>
<evidence type="ECO:0000313" key="2">
    <source>
        <dbReference type="EMBL" id="CAK0789035.1"/>
    </source>
</evidence>
<accession>A0ABN9P8H0</accession>
<feature type="region of interest" description="Disordered" evidence="1">
    <location>
        <begin position="38"/>
        <end position="65"/>
    </location>
</feature>
<evidence type="ECO:0000256" key="1">
    <source>
        <dbReference type="SAM" id="MobiDB-lite"/>
    </source>
</evidence>
<gene>
    <name evidence="2" type="ORF">PCOR1329_LOCUS720</name>
</gene>
<protein>
    <submittedName>
        <fullName evidence="2">Uncharacterized protein</fullName>
    </submittedName>
</protein>
<dbReference type="Proteomes" id="UP001189429">
    <property type="component" value="Unassembled WGS sequence"/>
</dbReference>
<dbReference type="EMBL" id="CAUYUJ010000161">
    <property type="protein sequence ID" value="CAK0789035.1"/>
    <property type="molecule type" value="Genomic_DNA"/>
</dbReference>
<comment type="caution">
    <text evidence="2">The sequence shown here is derived from an EMBL/GenBank/DDBJ whole genome shotgun (WGS) entry which is preliminary data.</text>
</comment>
<feature type="region of interest" description="Disordered" evidence="1">
    <location>
        <begin position="103"/>
        <end position="130"/>
    </location>
</feature>
<name>A0ABN9P8H0_9DINO</name>
<keyword evidence="3" id="KW-1185">Reference proteome</keyword>
<proteinExistence type="predicted"/>